<dbReference type="EMBL" id="QRUP01000013">
    <property type="protein sequence ID" value="RGR73131.1"/>
    <property type="molecule type" value="Genomic_DNA"/>
</dbReference>
<feature type="region of interest" description="Disordered" evidence="1">
    <location>
        <begin position="1"/>
        <end position="38"/>
    </location>
</feature>
<feature type="transmembrane region" description="Helical" evidence="2">
    <location>
        <begin position="79"/>
        <end position="96"/>
    </location>
</feature>
<dbReference type="GeneID" id="83015974"/>
<evidence type="ECO:0000313" key="3">
    <source>
        <dbReference type="EMBL" id="RGR73131.1"/>
    </source>
</evidence>
<dbReference type="RefSeq" id="WP_117895316.1">
    <property type="nucleotide sequence ID" value="NZ_CABJCV010000013.1"/>
</dbReference>
<evidence type="ECO:0000256" key="2">
    <source>
        <dbReference type="SAM" id="Phobius"/>
    </source>
</evidence>
<comment type="caution">
    <text evidence="3">The sequence shown here is derived from an EMBL/GenBank/DDBJ whole genome shotgun (WGS) entry which is preliminary data.</text>
</comment>
<evidence type="ECO:0000256" key="1">
    <source>
        <dbReference type="SAM" id="MobiDB-lite"/>
    </source>
</evidence>
<keyword evidence="2" id="KW-0472">Membrane</keyword>
<feature type="compositionally biased region" description="Acidic residues" evidence="1">
    <location>
        <begin position="1"/>
        <end position="19"/>
    </location>
</feature>
<dbReference type="Proteomes" id="UP000284178">
    <property type="component" value="Unassembled WGS sequence"/>
</dbReference>
<organism evidence="3 4">
    <name type="scientific">Holdemania filiformis</name>
    <dbReference type="NCBI Taxonomy" id="61171"/>
    <lineage>
        <taxon>Bacteria</taxon>
        <taxon>Bacillati</taxon>
        <taxon>Bacillota</taxon>
        <taxon>Erysipelotrichia</taxon>
        <taxon>Erysipelotrichales</taxon>
        <taxon>Erysipelotrichaceae</taxon>
        <taxon>Holdemania</taxon>
    </lineage>
</organism>
<evidence type="ECO:0000313" key="4">
    <source>
        <dbReference type="Proteomes" id="UP000284178"/>
    </source>
</evidence>
<protein>
    <submittedName>
        <fullName evidence="3">Uncharacterized protein</fullName>
    </submittedName>
</protein>
<keyword evidence="4" id="KW-1185">Reference proteome</keyword>
<keyword evidence="2" id="KW-0812">Transmembrane</keyword>
<gene>
    <name evidence="3" type="ORF">DWY25_11270</name>
</gene>
<proteinExistence type="predicted"/>
<accession>A0A412FYA3</accession>
<name>A0A412FYA3_9FIRM</name>
<keyword evidence="2" id="KW-1133">Transmembrane helix</keyword>
<reference evidence="3 4" key="1">
    <citation type="submission" date="2018-08" db="EMBL/GenBank/DDBJ databases">
        <title>A genome reference for cultivated species of the human gut microbiota.</title>
        <authorList>
            <person name="Zou Y."/>
            <person name="Xue W."/>
            <person name="Luo G."/>
        </authorList>
    </citation>
    <scope>NUCLEOTIDE SEQUENCE [LARGE SCALE GENOMIC DNA]</scope>
    <source>
        <strain evidence="3 4">AF24-29</strain>
    </source>
</reference>
<sequence length="102" mass="11234">MNVYEEAPEETALPEEGETNNETSDLEGTPAPAPVEGAGSSAVEFVDLSPVTAALELIRQDQADQYLIVDQLYKRDREIHFGLLTLLALLLVYVIVRDFLKG</sequence>
<dbReference type="AlphaFoldDB" id="A0A412FYA3"/>